<dbReference type="PANTHER" id="PTHR33588">
    <property type="entry name" value="CILIA- AND FLAGELLA-ASSOCIATED PROTEIN 299"/>
    <property type="match status" value="1"/>
</dbReference>
<dbReference type="PANTHER" id="PTHR33588:SF1">
    <property type="entry name" value="CILIA- AND FLAGELLA-ASSOCIATED PROTEIN 299"/>
    <property type="match status" value="1"/>
</dbReference>
<evidence type="ECO:0000313" key="8">
    <source>
        <dbReference type="Proteomes" id="UP000600918"/>
    </source>
</evidence>
<evidence type="ECO:0000256" key="2">
    <source>
        <dbReference type="ARBA" id="ARBA00004123"/>
    </source>
</evidence>
<dbReference type="InterPro" id="IPR027887">
    <property type="entry name" value="DUF4464"/>
</dbReference>
<gene>
    <name evidence="7" type="ORF">H0235_000516</name>
</gene>
<evidence type="ECO:0000256" key="3">
    <source>
        <dbReference type="ARBA" id="ARBA00004496"/>
    </source>
</evidence>
<proteinExistence type="predicted"/>
<name>A0A834UG61_VESPE</name>
<dbReference type="OrthoDB" id="2136125at2759"/>
<dbReference type="GO" id="GO:0005737">
    <property type="term" value="C:cytoplasm"/>
    <property type="evidence" value="ECO:0007669"/>
    <property type="project" value="UniProtKB-SubCell"/>
</dbReference>
<keyword evidence="5" id="KW-0963">Cytoplasm</keyword>
<evidence type="ECO:0000256" key="1">
    <source>
        <dbReference type="ARBA" id="ARBA00003056"/>
    </source>
</evidence>
<evidence type="ECO:0000256" key="6">
    <source>
        <dbReference type="ARBA" id="ARBA00023242"/>
    </source>
</evidence>
<dbReference type="AlphaFoldDB" id="A0A834UG61"/>
<comment type="function">
    <text evidence="1">May be involved in spermatogenesis.</text>
</comment>
<organism evidence="7 8">
    <name type="scientific">Vespula pensylvanica</name>
    <name type="common">Western yellow jacket</name>
    <name type="synonym">Wasp</name>
    <dbReference type="NCBI Taxonomy" id="30213"/>
    <lineage>
        <taxon>Eukaryota</taxon>
        <taxon>Metazoa</taxon>
        <taxon>Ecdysozoa</taxon>
        <taxon>Arthropoda</taxon>
        <taxon>Hexapoda</taxon>
        <taxon>Insecta</taxon>
        <taxon>Pterygota</taxon>
        <taxon>Neoptera</taxon>
        <taxon>Endopterygota</taxon>
        <taxon>Hymenoptera</taxon>
        <taxon>Apocrita</taxon>
        <taxon>Aculeata</taxon>
        <taxon>Vespoidea</taxon>
        <taxon>Vespidae</taxon>
        <taxon>Vespinae</taxon>
        <taxon>Vespula</taxon>
    </lineage>
</organism>
<dbReference type="GO" id="GO:0005634">
    <property type="term" value="C:nucleus"/>
    <property type="evidence" value="ECO:0007669"/>
    <property type="project" value="UniProtKB-SubCell"/>
</dbReference>
<dbReference type="EMBL" id="JACSDY010000001">
    <property type="protein sequence ID" value="KAF7438125.1"/>
    <property type="molecule type" value="Genomic_DNA"/>
</dbReference>
<evidence type="ECO:0000313" key="7">
    <source>
        <dbReference type="EMBL" id="KAF7438125.1"/>
    </source>
</evidence>
<evidence type="ECO:0000256" key="5">
    <source>
        <dbReference type="ARBA" id="ARBA00022490"/>
    </source>
</evidence>
<keyword evidence="6" id="KW-0539">Nucleus</keyword>
<dbReference type="Proteomes" id="UP000600918">
    <property type="component" value="Unassembled WGS sequence"/>
</dbReference>
<keyword evidence="8" id="KW-1185">Reference proteome</keyword>
<accession>A0A834UG61</accession>
<comment type="caution">
    <text evidence="7">The sequence shown here is derived from an EMBL/GenBank/DDBJ whole genome shotgun (WGS) entry which is preliminary data.</text>
</comment>
<comment type="subcellular location">
    <subcellularLocation>
        <location evidence="3">Cytoplasm</location>
    </subcellularLocation>
    <subcellularLocation>
        <location evidence="2">Nucleus</location>
    </subcellularLocation>
</comment>
<reference evidence="7" key="1">
    <citation type="journal article" date="2020" name="G3 (Bethesda)">
        <title>High-Quality Assemblies for Three Invasive Social Wasps from the &lt;i&gt;Vespula&lt;/i&gt; Genus.</title>
        <authorList>
            <person name="Harrop T.W.R."/>
            <person name="Guhlin J."/>
            <person name="McLaughlin G.M."/>
            <person name="Permina E."/>
            <person name="Stockwell P."/>
            <person name="Gilligan J."/>
            <person name="Le Lec M.F."/>
            <person name="Gruber M.A.M."/>
            <person name="Quinn O."/>
            <person name="Lovegrove M."/>
            <person name="Duncan E.J."/>
            <person name="Remnant E.J."/>
            <person name="Van Eeckhoven J."/>
            <person name="Graham B."/>
            <person name="Knapp R.A."/>
            <person name="Langford K.W."/>
            <person name="Kronenberg Z."/>
            <person name="Press M.O."/>
            <person name="Eacker S.M."/>
            <person name="Wilson-Rankin E.E."/>
            <person name="Purcell J."/>
            <person name="Lester P.J."/>
            <person name="Dearden P.K."/>
        </authorList>
    </citation>
    <scope>NUCLEOTIDE SEQUENCE</scope>
    <source>
        <strain evidence="7">Volc-1</strain>
    </source>
</reference>
<protein>
    <recommendedName>
        <fullName evidence="4">Cilia- and flagella-associated protein 299</fullName>
    </recommendedName>
</protein>
<evidence type="ECO:0000256" key="4">
    <source>
        <dbReference type="ARBA" id="ARBA00021436"/>
    </source>
</evidence>
<dbReference type="Pfam" id="PF14713">
    <property type="entry name" value="DUF4464"/>
    <property type="match status" value="1"/>
</dbReference>
<sequence>MTTPGTQLDSDRTLLQFKNYEEYLNSLVTPVDFCYLRNTKVASQLAELGYRCTGETLDKDTFYQRLQIVKDLLYPIPKAYHLTSEFLIPFDPLMQELAIRERSNRLHVLSTVIFVRHNPRLQVEVSGYIDYNERLKTEDWQPYFEGKRKLWPKITDLTYYHWKVGKMQVNVSSNYEPVIDSKHGLLLKNIHDRKYINVDPKAITPGVDTTRVRIYSDAYKHVILYDHVIRRVVVE</sequence>